<evidence type="ECO:0000313" key="1">
    <source>
        <dbReference type="EMBL" id="QIK50595.1"/>
    </source>
</evidence>
<keyword evidence="2" id="KW-1185">Reference proteome</keyword>
<gene>
    <name evidence="1" type="ORF">G7058_00075</name>
</gene>
<organism evidence="1 2">
    <name type="scientific">Jeotgalibaca porci</name>
    <dbReference type="NCBI Taxonomy" id="1868793"/>
    <lineage>
        <taxon>Bacteria</taxon>
        <taxon>Bacillati</taxon>
        <taxon>Bacillota</taxon>
        <taxon>Bacilli</taxon>
        <taxon>Lactobacillales</taxon>
        <taxon>Carnobacteriaceae</taxon>
        <taxon>Jeotgalibaca</taxon>
    </lineage>
</organism>
<proteinExistence type="predicted"/>
<sequence>MEYAVYKGDELLVIGTLEECAEALKVKPATILFYQSGVYQRRGKNSNKRRIAIKLEDQP</sequence>
<name>A0A6G7WE43_9LACT</name>
<dbReference type="AlphaFoldDB" id="A0A6G7WE43"/>
<reference evidence="1 2" key="1">
    <citation type="journal article" date="2017" name="Int. J. Syst. Evol. Microbiol.">
        <title>Jeotgalibaca porci sp. nov. and Jeotgalibaca arthritidis sp. nov., isolated from pigs, and emended description of the genus Jeotgalibaca.</title>
        <authorList>
            <person name="Zamora L."/>
            <person name="Perez-Sancho M."/>
            <person name="Dominguez L."/>
            <person name="Fernandez-Garayzabal J.F."/>
            <person name="Vela A.I."/>
        </authorList>
    </citation>
    <scope>NUCLEOTIDE SEQUENCE [LARGE SCALE GENOMIC DNA]</scope>
    <source>
        <strain evidence="1 2">CCUG 69148</strain>
    </source>
</reference>
<accession>A0A6G7WE43</accession>
<dbReference type="RefSeq" id="WP_166061638.1">
    <property type="nucleotide sequence ID" value="NZ_CP049889.1"/>
</dbReference>
<dbReference type="GeneID" id="94551650"/>
<protein>
    <submittedName>
        <fullName evidence="1">Uncharacterized protein</fullName>
    </submittedName>
</protein>
<dbReference type="Proteomes" id="UP000501830">
    <property type="component" value="Chromosome"/>
</dbReference>
<dbReference type="EMBL" id="CP049889">
    <property type="protein sequence ID" value="QIK50595.1"/>
    <property type="molecule type" value="Genomic_DNA"/>
</dbReference>
<dbReference type="KEGG" id="jpo:G7058_00075"/>
<evidence type="ECO:0000313" key="2">
    <source>
        <dbReference type="Proteomes" id="UP000501830"/>
    </source>
</evidence>